<dbReference type="EnsemblPlants" id="OGLUM07G09430.1">
    <property type="protein sequence ID" value="OGLUM07G09430.1"/>
    <property type="gene ID" value="OGLUM07G09430"/>
</dbReference>
<dbReference type="AlphaFoldDB" id="A0A0E0AI67"/>
<organism evidence="1">
    <name type="scientific">Oryza glumipatula</name>
    <dbReference type="NCBI Taxonomy" id="40148"/>
    <lineage>
        <taxon>Eukaryota</taxon>
        <taxon>Viridiplantae</taxon>
        <taxon>Streptophyta</taxon>
        <taxon>Embryophyta</taxon>
        <taxon>Tracheophyta</taxon>
        <taxon>Spermatophyta</taxon>
        <taxon>Magnoliopsida</taxon>
        <taxon>Liliopsida</taxon>
        <taxon>Poales</taxon>
        <taxon>Poaceae</taxon>
        <taxon>BOP clade</taxon>
        <taxon>Oryzoideae</taxon>
        <taxon>Oryzeae</taxon>
        <taxon>Oryzinae</taxon>
        <taxon>Oryza</taxon>
    </lineage>
</organism>
<evidence type="ECO:0000313" key="1">
    <source>
        <dbReference type="EnsemblPlants" id="OGLUM07G09430.1"/>
    </source>
</evidence>
<sequence>MWRVLHPLKEQGRECYKNLRLAMGSPCIGSQEGTFVYLLCTRNAARRQAISRQWLPLWGSTSLNLDMKVLSIDEHNQIDIAGRFLAAHWVPVHHLVLISNHL</sequence>
<reference evidence="1" key="1">
    <citation type="submission" date="2015-04" db="UniProtKB">
        <authorList>
            <consortium name="EnsemblPlants"/>
        </authorList>
    </citation>
    <scope>IDENTIFICATION</scope>
</reference>
<proteinExistence type="predicted"/>
<keyword evidence="2" id="KW-1185">Reference proteome</keyword>
<evidence type="ECO:0000313" key="2">
    <source>
        <dbReference type="Proteomes" id="UP000026961"/>
    </source>
</evidence>
<name>A0A0E0AI67_9ORYZ</name>
<accession>A0A0E0AI67</accession>
<dbReference type="HOGENOM" id="CLU_2281838_0_0_1"/>
<protein>
    <submittedName>
        <fullName evidence="1">Uncharacterized protein</fullName>
    </submittedName>
</protein>
<dbReference type="Proteomes" id="UP000026961">
    <property type="component" value="Chromosome 7"/>
</dbReference>
<reference evidence="1" key="2">
    <citation type="submission" date="2018-05" db="EMBL/GenBank/DDBJ databases">
        <title>OgluRS3 (Oryza glumaepatula Reference Sequence Version 3).</title>
        <authorList>
            <person name="Zhang J."/>
            <person name="Kudrna D."/>
            <person name="Lee S."/>
            <person name="Talag J."/>
            <person name="Welchert J."/>
            <person name="Wing R.A."/>
        </authorList>
    </citation>
    <scope>NUCLEOTIDE SEQUENCE [LARGE SCALE GENOMIC DNA]</scope>
</reference>
<dbReference type="Gramene" id="OGLUM07G09430.1">
    <property type="protein sequence ID" value="OGLUM07G09430.1"/>
    <property type="gene ID" value="OGLUM07G09430"/>
</dbReference>
<dbReference type="STRING" id="40148.A0A0E0AI67"/>